<feature type="compositionally biased region" description="Polar residues" evidence="1">
    <location>
        <begin position="216"/>
        <end position="225"/>
    </location>
</feature>
<feature type="region of interest" description="Disordered" evidence="1">
    <location>
        <begin position="369"/>
        <end position="397"/>
    </location>
</feature>
<evidence type="ECO:0000313" key="3">
    <source>
        <dbReference type="Proteomes" id="UP000002668"/>
    </source>
</evidence>
<dbReference type="InParanoid" id="E5A752"/>
<dbReference type="HOGENOM" id="CLU_388863_0_0_1"/>
<dbReference type="AlphaFoldDB" id="E5A752"/>
<dbReference type="OrthoDB" id="3690573at2759"/>
<feature type="region of interest" description="Disordered" evidence="1">
    <location>
        <begin position="557"/>
        <end position="576"/>
    </location>
</feature>
<dbReference type="Proteomes" id="UP000002668">
    <property type="component" value="Genome"/>
</dbReference>
<feature type="region of interest" description="Disordered" evidence="1">
    <location>
        <begin position="136"/>
        <end position="163"/>
    </location>
</feature>
<feature type="region of interest" description="Disordered" evidence="1">
    <location>
        <begin position="640"/>
        <end position="710"/>
    </location>
</feature>
<name>E5A752_LEPMJ</name>
<dbReference type="EMBL" id="FP929136">
    <property type="protein sequence ID" value="CBX99447.1"/>
    <property type="molecule type" value="Genomic_DNA"/>
</dbReference>
<proteinExistence type="predicted"/>
<feature type="compositionally biased region" description="Acidic residues" evidence="1">
    <location>
        <begin position="379"/>
        <end position="392"/>
    </location>
</feature>
<reference evidence="3" key="1">
    <citation type="journal article" date="2011" name="Nat. Commun.">
        <title>Effector diversification within compartments of the Leptosphaeria maculans genome affected by Repeat-Induced Point mutations.</title>
        <authorList>
            <person name="Rouxel T."/>
            <person name="Grandaubert J."/>
            <person name="Hane J.K."/>
            <person name="Hoede C."/>
            <person name="van de Wouw A.P."/>
            <person name="Couloux A."/>
            <person name="Dominguez V."/>
            <person name="Anthouard V."/>
            <person name="Bally P."/>
            <person name="Bourras S."/>
            <person name="Cozijnsen A.J."/>
            <person name="Ciuffetti L.M."/>
            <person name="Degrave A."/>
            <person name="Dilmaghani A."/>
            <person name="Duret L."/>
            <person name="Fudal I."/>
            <person name="Goodwin S.B."/>
            <person name="Gout L."/>
            <person name="Glaser N."/>
            <person name="Linglin J."/>
            <person name="Kema G.H.J."/>
            <person name="Lapalu N."/>
            <person name="Lawrence C.B."/>
            <person name="May K."/>
            <person name="Meyer M."/>
            <person name="Ollivier B."/>
            <person name="Poulain J."/>
            <person name="Schoch C.L."/>
            <person name="Simon A."/>
            <person name="Spatafora J.W."/>
            <person name="Stachowiak A."/>
            <person name="Turgeon B.G."/>
            <person name="Tyler B.M."/>
            <person name="Vincent D."/>
            <person name="Weissenbach J."/>
            <person name="Amselem J."/>
            <person name="Quesneville H."/>
            <person name="Oliver R.P."/>
            <person name="Wincker P."/>
            <person name="Balesdent M.-H."/>
            <person name="Howlett B.J."/>
        </authorList>
    </citation>
    <scope>NUCLEOTIDE SEQUENCE [LARGE SCALE GENOMIC DNA]</scope>
    <source>
        <strain evidence="3">JN3 / isolate v23.1.3 / race Av1-4-5-6-7-8</strain>
    </source>
</reference>
<evidence type="ECO:0000256" key="1">
    <source>
        <dbReference type="SAM" id="MobiDB-lite"/>
    </source>
</evidence>
<feature type="compositionally biased region" description="Acidic residues" evidence="1">
    <location>
        <begin position="651"/>
        <end position="672"/>
    </location>
</feature>
<protein>
    <submittedName>
        <fullName evidence="2">Uncharacterized protein</fullName>
    </submittedName>
</protein>
<sequence>MDVLRSTYTAPSFLATNTSAFSSIPYLPYYTDSIVFFLHQRGLQRYGYSFFHAALQQPCTHTLFSIKVKSCYCRLSIEITVDTIVYPRVKVMVTTRRTIANAVAATTKSPTKPLVTQSANGTSRIVYTNIKTFESLTPTPEPSTSTSSQHSFSTPSTPPACSTLNLVMTTTNNEFQNQVQHDPGPLPVRQVLAPKPHGMAGSVNNPISMLEDSPSEKSSQAPNETKSTKRKHQQQQKIEPHKFVDNGHRKLHSHQQFKPAVVPQPAQGTIFTGHQSQDIYRAINARVAAATETQLGGVPAPAKRAVPYEVQFPMSARFLANRVVTNPTFASFMQQHGVQVPTAIQLPAQSEVFLRRKAIQYVREFSKPTPCKRSLSNVDPDETSSSESEEPIVDGGARKTLTSSMSQMKLNPSTLGINVLPTPNLASTTQHASIINSIMPTPTQRYHATPGSTNTSAPTSATQPLFAHKKGKIPVFRDSSQNPAISQHLIAPASSTIPIELTHLIDNTILITSLLQIYSKSRDQRGLRQDLSMLVSVQNQRFAAWQKSEADAARKQRAMRKKDVNAKKSAVVAPPTAQDAARAALREIWQGGGQSQTVEQAEPTKTTMDSQMRDLLSAGAGMWQDGSGVGVADVFTNKTEDGCGEEAVPSAEEEEEEEEEEEPEASADDEEAQGQNPPGGRGRSKKAHTPSSDTNMQDAPPTDVVSDSVN</sequence>
<dbReference type="OMA" id="HQSHDIY"/>
<feature type="region of interest" description="Disordered" evidence="1">
    <location>
        <begin position="195"/>
        <end position="238"/>
    </location>
</feature>
<evidence type="ECO:0000313" key="2">
    <source>
        <dbReference type="EMBL" id="CBX99447.1"/>
    </source>
</evidence>
<accession>E5A752</accession>
<feature type="compositionally biased region" description="Low complexity" evidence="1">
    <location>
        <begin position="136"/>
        <end position="155"/>
    </location>
</feature>
<dbReference type="VEuPathDB" id="FungiDB:LEMA_P086860.1"/>
<keyword evidence="3" id="KW-1185">Reference proteome</keyword>
<dbReference type="eggNOG" id="ENOG502RM3R">
    <property type="taxonomic scope" value="Eukaryota"/>
</dbReference>
<gene>
    <name evidence="2" type="ORF">LEMA_P086860.1</name>
</gene>
<organism evidence="2 3">
    <name type="scientific">Leptosphaeria maculans (strain JN3 / isolate v23.1.3 / race Av1-4-5-6-7-8)</name>
    <name type="common">Blackleg fungus</name>
    <name type="synonym">Phoma lingam</name>
    <dbReference type="NCBI Taxonomy" id="985895"/>
    <lineage>
        <taxon>Eukaryota</taxon>
        <taxon>Fungi</taxon>
        <taxon>Dikarya</taxon>
        <taxon>Ascomycota</taxon>
        <taxon>Pezizomycotina</taxon>
        <taxon>Dothideomycetes</taxon>
        <taxon>Pleosporomycetidae</taxon>
        <taxon>Pleosporales</taxon>
        <taxon>Pleosporineae</taxon>
        <taxon>Leptosphaeriaceae</taxon>
        <taxon>Plenodomus</taxon>
        <taxon>Plenodomus lingam/Leptosphaeria maculans species complex</taxon>
    </lineage>
</organism>